<keyword evidence="7 14" id="KW-0808">Transferase</keyword>
<dbReference type="SFLD" id="SFLDG01062">
    <property type="entry name" value="methyltransferase_(Class_A)"/>
    <property type="match status" value="1"/>
</dbReference>
<keyword evidence="9 14" id="KW-0819">tRNA processing</keyword>
<feature type="binding site" evidence="14">
    <location>
        <position position="332"/>
    </location>
    <ligand>
        <name>S-adenosyl-L-methionine</name>
        <dbReference type="ChEBI" id="CHEBI:59789"/>
    </ligand>
</feature>
<evidence type="ECO:0000256" key="6">
    <source>
        <dbReference type="ARBA" id="ARBA00022603"/>
    </source>
</evidence>
<keyword evidence="17" id="KW-1185">Reference proteome</keyword>
<dbReference type="EMBL" id="CP101740">
    <property type="protein sequence ID" value="UUL82294.1"/>
    <property type="molecule type" value="Genomic_DNA"/>
</dbReference>
<dbReference type="PIRSF" id="PIRSF006004">
    <property type="entry name" value="CHP00048"/>
    <property type="match status" value="1"/>
</dbReference>
<feature type="active site" description="Proton acceptor" evidence="14">
    <location>
        <position position="124"/>
    </location>
</feature>
<comment type="caution">
    <text evidence="14">Lacks conserved residue(s) required for the propagation of feature annotation.</text>
</comment>
<evidence type="ECO:0000256" key="7">
    <source>
        <dbReference type="ARBA" id="ARBA00022679"/>
    </source>
</evidence>
<comment type="function">
    <text evidence="14">Specifically methylates position 2 of adenine 2503 in 23S rRNA and position 2 of adenine 37 in tRNAs. m2A2503 modification seems to play a crucial role in the proofreading step occurring at the peptidyl transferase center and thus would serve to optimize ribosomal fidelity.</text>
</comment>
<dbReference type="InterPro" id="IPR013785">
    <property type="entry name" value="Aldolase_TIM"/>
</dbReference>
<dbReference type="PROSITE" id="PS51918">
    <property type="entry name" value="RADICAL_SAM"/>
    <property type="match status" value="1"/>
</dbReference>
<evidence type="ECO:0000256" key="14">
    <source>
        <dbReference type="HAMAP-Rule" id="MF_01849"/>
    </source>
</evidence>
<dbReference type="RefSeq" id="WP_256506098.1">
    <property type="nucleotide sequence ID" value="NZ_CP101740.1"/>
</dbReference>
<comment type="catalytic activity">
    <reaction evidence="14">
        <text>adenosine(2503) in 23S rRNA + 2 reduced [2Fe-2S]-[ferredoxin] + 2 S-adenosyl-L-methionine = 2-methyladenosine(2503) in 23S rRNA + 5'-deoxyadenosine + L-methionine + 2 oxidized [2Fe-2S]-[ferredoxin] + S-adenosyl-L-homocysteine</text>
        <dbReference type="Rhea" id="RHEA:42916"/>
        <dbReference type="Rhea" id="RHEA-COMP:10000"/>
        <dbReference type="Rhea" id="RHEA-COMP:10001"/>
        <dbReference type="Rhea" id="RHEA-COMP:10152"/>
        <dbReference type="Rhea" id="RHEA-COMP:10282"/>
        <dbReference type="ChEBI" id="CHEBI:17319"/>
        <dbReference type="ChEBI" id="CHEBI:33737"/>
        <dbReference type="ChEBI" id="CHEBI:33738"/>
        <dbReference type="ChEBI" id="CHEBI:57844"/>
        <dbReference type="ChEBI" id="CHEBI:57856"/>
        <dbReference type="ChEBI" id="CHEBI:59789"/>
        <dbReference type="ChEBI" id="CHEBI:74411"/>
        <dbReference type="ChEBI" id="CHEBI:74497"/>
        <dbReference type="EC" id="2.1.1.192"/>
    </reaction>
</comment>
<evidence type="ECO:0000256" key="3">
    <source>
        <dbReference type="ARBA" id="ARBA00022485"/>
    </source>
</evidence>
<evidence type="ECO:0000256" key="5">
    <source>
        <dbReference type="ARBA" id="ARBA00022552"/>
    </source>
</evidence>
<feature type="active site" description="S-methylcysteine intermediate" evidence="14">
    <location>
        <position position="375"/>
    </location>
</feature>
<feature type="binding site" evidence="14">
    <location>
        <position position="144"/>
    </location>
    <ligand>
        <name>[4Fe-4S] cluster</name>
        <dbReference type="ChEBI" id="CHEBI:49883"/>
        <note>4Fe-4S-S-AdoMet</note>
    </ligand>
</feature>
<keyword evidence="11 14" id="KW-0408">Iron</keyword>
<evidence type="ECO:0000259" key="15">
    <source>
        <dbReference type="PROSITE" id="PS51918"/>
    </source>
</evidence>
<reference evidence="16" key="1">
    <citation type="submission" date="2022-07" db="EMBL/GenBank/DDBJ databases">
        <title>Sphingomonas sp. nov., a novel bacterium isolated from the north slope of the Mount Everest.</title>
        <authorList>
            <person name="Cui X."/>
            <person name="Liu Y."/>
        </authorList>
    </citation>
    <scope>NUCLEOTIDE SEQUENCE</scope>
    <source>
        <strain evidence="16">S5-59</strain>
    </source>
</reference>
<feature type="binding site" evidence="14">
    <location>
        <position position="151"/>
    </location>
    <ligand>
        <name>[4Fe-4S] cluster</name>
        <dbReference type="ChEBI" id="CHEBI:49883"/>
        <note>4Fe-4S-S-AdoMet</note>
    </ligand>
</feature>
<keyword evidence="8 14" id="KW-0949">S-adenosyl-L-methionine</keyword>
<sequence length="402" mass="44545">MLTVSTPPMPIPGHIDPVPVPRALPMRSDGRIDLLGLSKADLRMALETSQLEPKQAKLRAKQLWHWIYNRGVTDFALMTDISKTMQPWLAQRFVISRPQVVEAQVSTDGTRKWLLRTDDAQDYEMVFIPDADRGTLCVSSQVGCTLNCTFCHTGTMRLVRNLTPAEIVGQVMLARDNLGEWPSQPDGRMLTNIVMMGMGEPLYNFDSVRDALGIVMDGDGIALSKRRITLSTSGVVPMMARAGAEIGVNLAVSLHAVTKEVRDEIVPLNRKYGIEELLQACADYPGANNARRITFEYVMLKDKNDSDADAHELVRVLKHYRLPAKVNLIPFNPWPGANYECSTPERIRSFSEIVFGAGISAPVRTPRGRDIDAACGQLKTASEKKSRAELDRIAEDKMAALG</sequence>
<dbReference type="Proteomes" id="UP001058533">
    <property type="component" value="Chromosome"/>
</dbReference>
<feature type="domain" description="Radical SAM core" evidence="15">
    <location>
        <begin position="130"/>
        <end position="370"/>
    </location>
</feature>
<keyword evidence="4 14" id="KW-0963">Cytoplasm</keyword>
<feature type="binding site" evidence="14">
    <location>
        <position position="148"/>
    </location>
    <ligand>
        <name>[4Fe-4S] cluster</name>
        <dbReference type="ChEBI" id="CHEBI:49883"/>
        <note>4Fe-4S-S-AdoMet</note>
    </ligand>
</feature>
<dbReference type="InterPro" id="IPR004383">
    <property type="entry name" value="rRNA_lsu_MTrfase_RlmN/Cfr"/>
</dbReference>
<keyword evidence="6 14" id="KW-0489">Methyltransferase</keyword>
<dbReference type="InterPro" id="IPR007197">
    <property type="entry name" value="rSAM"/>
</dbReference>
<evidence type="ECO:0000256" key="11">
    <source>
        <dbReference type="ARBA" id="ARBA00023004"/>
    </source>
</evidence>
<dbReference type="HAMAP" id="MF_01849">
    <property type="entry name" value="RNA_methyltr_RlmN"/>
    <property type="match status" value="1"/>
</dbReference>
<dbReference type="InterPro" id="IPR058240">
    <property type="entry name" value="rSAM_sf"/>
</dbReference>
<evidence type="ECO:0000256" key="8">
    <source>
        <dbReference type="ARBA" id="ARBA00022691"/>
    </source>
</evidence>
<evidence type="ECO:0000256" key="4">
    <source>
        <dbReference type="ARBA" id="ARBA00022490"/>
    </source>
</evidence>
<comment type="miscellaneous">
    <text evidence="14">Reaction proceeds by a ping-pong mechanism involving intermediate methylation of a conserved cysteine residue.</text>
</comment>
<evidence type="ECO:0000256" key="10">
    <source>
        <dbReference type="ARBA" id="ARBA00022723"/>
    </source>
</evidence>
<evidence type="ECO:0000313" key="17">
    <source>
        <dbReference type="Proteomes" id="UP001058533"/>
    </source>
</evidence>
<dbReference type="InterPro" id="IPR048641">
    <property type="entry name" value="RlmN_N"/>
</dbReference>
<evidence type="ECO:0000256" key="9">
    <source>
        <dbReference type="ARBA" id="ARBA00022694"/>
    </source>
</evidence>
<feature type="binding site" evidence="14">
    <location>
        <begin position="253"/>
        <end position="255"/>
    </location>
    <ligand>
        <name>S-adenosyl-L-methionine</name>
        <dbReference type="ChEBI" id="CHEBI:59789"/>
    </ligand>
</feature>
<accession>A0ABY5L915</accession>
<dbReference type="CDD" id="cd01335">
    <property type="entry name" value="Radical_SAM"/>
    <property type="match status" value="1"/>
</dbReference>
<dbReference type="InterPro" id="IPR027492">
    <property type="entry name" value="RNA_MTrfase_RlmN"/>
</dbReference>
<protein>
    <recommendedName>
        <fullName evidence="14">Dual-specificity RNA methyltransferase RlmN</fullName>
        <ecNumber evidence="14">2.1.1.192</ecNumber>
    </recommendedName>
    <alternativeName>
        <fullName evidence="14">23S rRNA (adenine(2503)-C(2))-methyltransferase</fullName>
    </alternativeName>
    <alternativeName>
        <fullName evidence="14">23S rRNA m2A2503 methyltransferase</fullName>
    </alternativeName>
    <alternativeName>
        <fullName evidence="14">Ribosomal RNA large subunit methyltransferase N</fullName>
    </alternativeName>
    <alternativeName>
        <fullName evidence="14">tRNA (adenine(37)-C(2))-methyltransferase</fullName>
    </alternativeName>
    <alternativeName>
        <fullName evidence="14">tRNA m2A37 methyltransferase</fullName>
    </alternativeName>
</protein>
<dbReference type="PANTHER" id="PTHR30544">
    <property type="entry name" value="23S RRNA METHYLTRANSFERASE"/>
    <property type="match status" value="1"/>
</dbReference>
<dbReference type="Gene3D" id="3.20.20.70">
    <property type="entry name" value="Aldolase class I"/>
    <property type="match status" value="1"/>
</dbReference>
<comment type="catalytic activity">
    <reaction evidence="14">
        <text>adenosine(37) in tRNA + 2 reduced [2Fe-2S]-[ferredoxin] + 2 S-adenosyl-L-methionine = 2-methyladenosine(37) in tRNA + 5'-deoxyadenosine + L-methionine + 2 oxidized [2Fe-2S]-[ferredoxin] + S-adenosyl-L-homocysteine</text>
        <dbReference type="Rhea" id="RHEA:43332"/>
        <dbReference type="Rhea" id="RHEA-COMP:10000"/>
        <dbReference type="Rhea" id="RHEA-COMP:10001"/>
        <dbReference type="Rhea" id="RHEA-COMP:10162"/>
        <dbReference type="Rhea" id="RHEA-COMP:10485"/>
        <dbReference type="ChEBI" id="CHEBI:17319"/>
        <dbReference type="ChEBI" id="CHEBI:33737"/>
        <dbReference type="ChEBI" id="CHEBI:33738"/>
        <dbReference type="ChEBI" id="CHEBI:57844"/>
        <dbReference type="ChEBI" id="CHEBI:57856"/>
        <dbReference type="ChEBI" id="CHEBI:59789"/>
        <dbReference type="ChEBI" id="CHEBI:74411"/>
        <dbReference type="ChEBI" id="CHEBI:74497"/>
        <dbReference type="EC" id="2.1.1.192"/>
    </reaction>
</comment>
<dbReference type="Pfam" id="PF04055">
    <property type="entry name" value="Radical_SAM"/>
    <property type="match status" value="1"/>
</dbReference>
<keyword evidence="10 14" id="KW-0479">Metal-binding</keyword>
<feature type="binding site" evidence="14">
    <location>
        <begin position="199"/>
        <end position="200"/>
    </location>
    <ligand>
        <name>S-adenosyl-L-methionine</name>
        <dbReference type="ChEBI" id="CHEBI:59789"/>
    </ligand>
</feature>
<evidence type="ECO:0000256" key="12">
    <source>
        <dbReference type="ARBA" id="ARBA00023014"/>
    </source>
</evidence>
<evidence type="ECO:0000313" key="16">
    <source>
        <dbReference type="EMBL" id="UUL82294.1"/>
    </source>
</evidence>
<evidence type="ECO:0000256" key="2">
    <source>
        <dbReference type="ARBA" id="ARBA00007544"/>
    </source>
</evidence>
<comment type="similarity">
    <text evidence="2 14">Belongs to the radical SAM superfamily. RlmN family.</text>
</comment>
<dbReference type="SFLD" id="SFLDS00029">
    <property type="entry name" value="Radical_SAM"/>
    <property type="match status" value="1"/>
</dbReference>
<feature type="binding site" evidence="14">
    <location>
        <position position="231"/>
    </location>
    <ligand>
        <name>S-adenosyl-L-methionine</name>
        <dbReference type="ChEBI" id="CHEBI:59789"/>
    </ligand>
</feature>
<keyword evidence="3 14" id="KW-0004">4Fe-4S</keyword>
<dbReference type="NCBIfam" id="TIGR00048">
    <property type="entry name" value="rRNA_mod_RlmN"/>
    <property type="match status" value="1"/>
</dbReference>
<dbReference type="GO" id="GO:0032259">
    <property type="term" value="P:methylation"/>
    <property type="evidence" value="ECO:0007669"/>
    <property type="project" value="UniProtKB-KW"/>
</dbReference>
<keyword evidence="13 14" id="KW-1015">Disulfide bond</keyword>
<proteinExistence type="inferred from homology"/>
<dbReference type="SFLD" id="SFLDF00275">
    <property type="entry name" value="adenosine_C2_methyltransferase"/>
    <property type="match status" value="1"/>
</dbReference>
<dbReference type="Gene3D" id="1.10.150.530">
    <property type="match status" value="1"/>
</dbReference>
<dbReference type="EC" id="2.1.1.192" evidence="14"/>
<comment type="cofactor">
    <cofactor evidence="14">
        <name>[4Fe-4S] cluster</name>
        <dbReference type="ChEBI" id="CHEBI:49883"/>
    </cofactor>
    <text evidence="14">Binds 1 [4Fe-4S] cluster. The cluster is coordinated with 3 cysteines and an exchangeable S-adenosyl-L-methionine.</text>
</comment>
<evidence type="ECO:0000256" key="1">
    <source>
        <dbReference type="ARBA" id="ARBA00004496"/>
    </source>
</evidence>
<evidence type="ECO:0000256" key="13">
    <source>
        <dbReference type="ARBA" id="ARBA00023157"/>
    </source>
</evidence>
<dbReference type="InterPro" id="IPR040072">
    <property type="entry name" value="Methyltransferase_A"/>
</dbReference>
<dbReference type="PANTHER" id="PTHR30544:SF5">
    <property type="entry name" value="RADICAL SAM CORE DOMAIN-CONTAINING PROTEIN"/>
    <property type="match status" value="1"/>
</dbReference>
<organism evidence="16 17">
    <name type="scientific">Sphingomonas qomolangmaensis</name>
    <dbReference type="NCBI Taxonomy" id="2918765"/>
    <lineage>
        <taxon>Bacteria</taxon>
        <taxon>Pseudomonadati</taxon>
        <taxon>Pseudomonadota</taxon>
        <taxon>Alphaproteobacteria</taxon>
        <taxon>Sphingomonadales</taxon>
        <taxon>Sphingomonadaceae</taxon>
        <taxon>Sphingomonas</taxon>
    </lineage>
</organism>
<dbReference type="GO" id="GO:0008168">
    <property type="term" value="F:methyltransferase activity"/>
    <property type="evidence" value="ECO:0007669"/>
    <property type="project" value="UniProtKB-KW"/>
</dbReference>
<comment type="subcellular location">
    <subcellularLocation>
        <location evidence="1 14">Cytoplasm</location>
    </subcellularLocation>
</comment>
<gene>
    <name evidence="14 16" type="primary">rlmN</name>
    <name evidence="16" type="ORF">NMP03_14085</name>
</gene>
<name>A0ABY5L915_9SPHN</name>
<keyword evidence="5 14" id="KW-0698">rRNA processing</keyword>
<dbReference type="SUPFAM" id="SSF102114">
    <property type="entry name" value="Radical SAM enzymes"/>
    <property type="match status" value="1"/>
</dbReference>
<keyword evidence="12 14" id="KW-0411">Iron-sulfur</keyword>
<dbReference type="Pfam" id="PF21016">
    <property type="entry name" value="RlmN_N"/>
    <property type="match status" value="1"/>
</dbReference>